<proteinExistence type="predicted"/>
<comment type="caution">
    <text evidence="2">The sequence shown here is derived from an EMBL/GenBank/DDBJ whole genome shotgun (WGS) entry which is preliminary data.</text>
</comment>
<feature type="compositionally biased region" description="Acidic residues" evidence="1">
    <location>
        <begin position="16"/>
        <end position="34"/>
    </location>
</feature>
<gene>
    <name evidence="2" type="ORF">L195_g056338</name>
</gene>
<evidence type="ECO:0000313" key="2">
    <source>
        <dbReference type="EMBL" id="PNX68750.1"/>
    </source>
</evidence>
<organism evidence="2 3">
    <name type="scientific">Trifolium pratense</name>
    <name type="common">Red clover</name>
    <dbReference type="NCBI Taxonomy" id="57577"/>
    <lineage>
        <taxon>Eukaryota</taxon>
        <taxon>Viridiplantae</taxon>
        <taxon>Streptophyta</taxon>
        <taxon>Embryophyta</taxon>
        <taxon>Tracheophyta</taxon>
        <taxon>Spermatophyta</taxon>
        <taxon>Magnoliopsida</taxon>
        <taxon>eudicotyledons</taxon>
        <taxon>Gunneridae</taxon>
        <taxon>Pentapetalae</taxon>
        <taxon>rosids</taxon>
        <taxon>fabids</taxon>
        <taxon>Fabales</taxon>
        <taxon>Fabaceae</taxon>
        <taxon>Papilionoideae</taxon>
        <taxon>50 kb inversion clade</taxon>
        <taxon>NPAAA clade</taxon>
        <taxon>Hologalegina</taxon>
        <taxon>IRL clade</taxon>
        <taxon>Trifolieae</taxon>
        <taxon>Trifolium</taxon>
    </lineage>
</organism>
<dbReference type="ExpressionAtlas" id="A0A2K3KR40">
    <property type="expression patterns" value="baseline"/>
</dbReference>
<accession>A0A2K3KR40</accession>
<evidence type="ECO:0000256" key="1">
    <source>
        <dbReference type="SAM" id="MobiDB-lite"/>
    </source>
</evidence>
<reference evidence="2 3" key="1">
    <citation type="journal article" date="2014" name="Am. J. Bot.">
        <title>Genome assembly and annotation for red clover (Trifolium pratense; Fabaceae).</title>
        <authorList>
            <person name="Istvanek J."/>
            <person name="Jaros M."/>
            <person name="Krenek A."/>
            <person name="Repkova J."/>
        </authorList>
    </citation>
    <scope>NUCLEOTIDE SEQUENCE [LARGE SCALE GENOMIC DNA]</scope>
    <source>
        <strain evidence="3">cv. Tatra</strain>
        <tissue evidence="2">Young leaves</tissue>
    </source>
</reference>
<dbReference type="AlphaFoldDB" id="A0A2K3KR40"/>
<feature type="region of interest" description="Disordered" evidence="1">
    <location>
        <begin position="1"/>
        <end position="57"/>
    </location>
</feature>
<protein>
    <submittedName>
        <fullName evidence="2">Squamosa promoter-binding-like protein</fullName>
    </submittedName>
</protein>
<dbReference type="Proteomes" id="UP000236291">
    <property type="component" value="Unassembled WGS sequence"/>
</dbReference>
<dbReference type="EMBL" id="ASHM01106356">
    <property type="protein sequence ID" value="PNX68750.1"/>
    <property type="molecule type" value="Genomic_DNA"/>
</dbReference>
<sequence length="83" mass="9271">MEASSNTLGIPKTSVEEIESEEKEEEDENVGVEEDEKKKSVCVSRRKGTSRGGRFSTPICQAENCETDLTFMKRVEAEVLPTM</sequence>
<name>A0A2K3KR40_TRIPR</name>
<evidence type="ECO:0000313" key="3">
    <source>
        <dbReference type="Proteomes" id="UP000236291"/>
    </source>
</evidence>
<reference evidence="2 3" key="2">
    <citation type="journal article" date="2017" name="Front. Plant Sci.">
        <title>Gene Classification and Mining of Molecular Markers Useful in Red Clover (Trifolium pratense) Breeding.</title>
        <authorList>
            <person name="Istvanek J."/>
            <person name="Dluhosova J."/>
            <person name="Dluhos P."/>
            <person name="Patkova L."/>
            <person name="Nedelnik J."/>
            <person name="Repkova J."/>
        </authorList>
    </citation>
    <scope>NUCLEOTIDE SEQUENCE [LARGE SCALE GENOMIC DNA]</scope>
    <source>
        <strain evidence="3">cv. Tatra</strain>
        <tissue evidence="2">Young leaves</tissue>
    </source>
</reference>